<protein>
    <submittedName>
        <fullName evidence="2">Uncharacterized protein</fullName>
    </submittedName>
</protein>
<dbReference type="AlphaFoldDB" id="A0A392UMU4"/>
<dbReference type="EMBL" id="LXQA010855538">
    <property type="protein sequence ID" value="MCI74198.1"/>
    <property type="molecule type" value="Genomic_DNA"/>
</dbReference>
<accession>A0A392UMU4</accession>
<feature type="non-terminal residue" evidence="2">
    <location>
        <position position="1"/>
    </location>
</feature>
<feature type="region of interest" description="Disordered" evidence="1">
    <location>
        <begin position="33"/>
        <end position="57"/>
    </location>
</feature>
<name>A0A392UMU4_9FABA</name>
<organism evidence="2 3">
    <name type="scientific">Trifolium medium</name>
    <dbReference type="NCBI Taxonomy" id="97028"/>
    <lineage>
        <taxon>Eukaryota</taxon>
        <taxon>Viridiplantae</taxon>
        <taxon>Streptophyta</taxon>
        <taxon>Embryophyta</taxon>
        <taxon>Tracheophyta</taxon>
        <taxon>Spermatophyta</taxon>
        <taxon>Magnoliopsida</taxon>
        <taxon>eudicotyledons</taxon>
        <taxon>Gunneridae</taxon>
        <taxon>Pentapetalae</taxon>
        <taxon>rosids</taxon>
        <taxon>fabids</taxon>
        <taxon>Fabales</taxon>
        <taxon>Fabaceae</taxon>
        <taxon>Papilionoideae</taxon>
        <taxon>50 kb inversion clade</taxon>
        <taxon>NPAAA clade</taxon>
        <taxon>Hologalegina</taxon>
        <taxon>IRL clade</taxon>
        <taxon>Trifolieae</taxon>
        <taxon>Trifolium</taxon>
    </lineage>
</organism>
<evidence type="ECO:0000313" key="2">
    <source>
        <dbReference type="EMBL" id="MCI74198.1"/>
    </source>
</evidence>
<evidence type="ECO:0000313" key="3">
    <source>
        <dbReference type="Proteomes" id="UP000265520"/>
    </source>
</evidence>
<evidence type="ECO:0000256" key="1">
    <source>
        <dbReference type="SAM" id="MobiDB-lite"/>
    </source>
</evidence>
<feature type="compositionally biased region" description="Low complexity" evidence="1">
    <location>
        <begin position="33"/>
        <end position="44"/>
    </location>
</feature>
<comment type="caution">
    <text evidence="2">The sequence shown here is derived from an EMBL/GenBank/DDBJ whole genome shotgun (WGS) entry which is preliminary data.</text>
</comment>
<proteinExistence type="predicted"/>
<reference evidence="2 3" key="1">
    <citation type="journal article" date="2018" name="Front. Plant Sci.">
        <title>Red Clover (Trifolium pratense) and Zigzag Clover (T. medium) - A Picture of Genomic Similarities and Differences.</title>
        <authorList>
            <person name="Dluhosova J."/>
            <person name="Istvanek J."/>
            <person name="Nedelnik J."/>
            <person name="Repkova J."/>
        </authorList>
    </citation>
    <scope>NUCLEOTIDE SEQUENCE [LARGE SCALE GENOMIC DNA]</scope>
    <source>
        <strain evidence="3">cv. 10/8</strain>
        <tissue evidence="2">Leaf</tissue>
    </source>
</reference>
<keyword evidence="3" id="KW-1185">Reference proteome</keyword>
<sequence>RPLGRLQPPITVLLVAATVSHPRLRTGNASLTSAAMLSSSSSRRSFSDRSDLTSAAS</sequence>
<dbReference type="Proteomes" id="UP000265520">
    <property type="component" value="Unassembled WGS sequence"/>
</dbReference>